<feature type="chain" id="PRO_5047259461" evidence="1">
    <location>
        <begin position="20"/>
        <end position="372"/>
    </location>
</feature>
<dbReference type="EMBL" id="JAYFUL010000022">
    <property type="protein sequence ID" value="MEA5258897.1"/>
    <property type="molecule type" value="Genomic_DNA"/>
</dbReference>
<accession>A0ABU5QP69</accession>
<dbReference type="InterPro" id="IPR038765">
    <property type="entry name" value="Papain-like_cys_pep_sf"/>
</dbReference>
<dbReference type="Proteomes" id="UP001304671">
    <property type="component" value="Unassembled WGS sequence"/>
</dbReference>
<feature type="domain" description="Transglutaminase-like" evidence="2">
    <location>
        <begin position="157"/>
        <end position="259"/>
    </location>
</feature>
<evidence type="ECO:0000256" key="1">
    <source>
        <dbReference type="SAM" id="SignalP"/>
    </source>
</evidence>
<sequence length="372" mass="43176">MKLQNLVLTILISSSSILAYSQKTYKGLPVIEANNAKIKYYVNNVENSNWTVSPKIADDTLLIKTYLSEKTKILFKFKTDIDSIKFEINHDETKRFYVHLNNESYALTTVRRQKIFIPTLNYASTESNPKYKILYTNENEKGYLDSLRTKYPIPFKNSKTQIDKVLTILNWTRSQWEHRGDVSPKKNDAISILDEVKEGGRFPCFAYGYVLASQLKVSGFKSRVIYLKTSDISTSMRGGGHVATEVFVDELQKWVFVDAQFNAMPFLNNVPLNAVEFQNAIRTNIDKLEFKSLGKVDKMSYINFVQPYLYYFDCSFDQREDVITERNRVNNKRSLMLVPLATENPTFMLVWNSKIDYCEYTNSINDFYAKPN</sequence>
<dbReference type="RefSeq" id="WP_323250330.1">
    <property type="nucleotide sequence ID" value="NZ_JAYFUL010000022.1"/>
</dbReference>
<gene>
    <name evidence="3" type="ORF">VB264_13955</name>
</gene>
<evidence type="ECO:0000313" key="4">
    <source>
        <dbReference type="Proteomes" id="UP001304671"/>
    </source>
</evidence>
<dbReference type="SUPFAM" id="SSF54001">
    <property type="entry name" value="Cysteine proteinases"/>
    <property type="match status" value="1"/>
</dbReference>
<evidence type="ECO:0000259" key="2">
    <source>
        <dbReference type="Pfam" id="PF01841"/>
    </source>
</evidence>
<organism evidence="3 4">
    <name type="scientific">Arcicella aquatica</name>
    <dbReference type="NCBI Taxonomy" id="217141"/>
    <lineage>
        <taxon>Bacteria</taxon>
        <taxon>Pseudomonadati</taxon>
        <taxon>Bacteroidota</taxon>
        <taxon>Cytophagia</taxon>
        <taxon>Cytophagales</taxon>
        <taxon>Flectobacillaceae</taxon>
        <taxon>Arcicella</taxon>
    </lineage>
</organism>
<dbReference type="InterPro" id="IPR002931">
    <property type="entry name" value="Transglutaminase-like"/>
</dbReference>
<feature type="signal peptide" evidence="1">
    <location>
        <begin position="1"/>
        <end position="19"/>
    </location>
</feature>
<name>A0ABU5QP69_9BACT</name>
<keyword evidence="4" id="KW-1185">Reference proteome</keyword>
<keyword evidence="1" id="KW-0732">Signal</keyword>
<protein>
    <submittedName>
        <fullName evidence="3">Transglutaminase domain-containing protein</fullName>
    </submittedName>
</protein>
<reference evidence="3 4" key="1">
    <citation type="submission" date="2023-12" db="EMBL/GenBank/DDBJ databases">
        <title>Novel species of the genus Arcicella isolated from rivers.</title>
        <authorList>
            <person name="Lu H."/>
        </authorList>
    </citation>
    <scope>NUCLEOTIDE SEQUENCE [LARGE SCALE GENOMIC DNA]</scope>
    <source>
        <strain evidence="3 4">LMG 21963</strain>
    </source>
</reference>
<dbReference type="Pfam" id="PF01841">
    <property type="entry name" value="Transglut_core"/>
    <property type="match status" value="1"/>
</dbReference>
<proteinExistence type="predicted"/>
<evidence type="ECO:0000313" key="3">
    <source>
        <dbReference type="EMBL" id="MEA5258897.1"/>
    </source>
</evidence>
<comment type="caution">
    <text evidence="3">The sequence shown here is derived from an EMBL/GenBank/DDBJ whole genome shotgun (WGS) entry which is preliminary data.</text>
</comment>